<dbReference type="Proteomes" id="UP000233387">
    <property type="component" value="Unassembled WGS sequence"/>
</dbReference>
<organism evidence="1 2">
    <name type="scientific">Raineya orbicola</name>
    <dbReference type="NCBI Taxonomy" id="2016530"/>
    <lineage>
        <taxon>Bacteria</taxon>
        <taxon>Pseudomonadati</taxon>
        <taxon>Bacteroidota</taxon>
        <taxon>Cytophagia</taxon>
        <taxon>Cytophagales</taxon>
        <taxon>Raineyaceae</taxon>
        <taxon>Raineya</taxon>
    </lineage>
</organism>
<evidence type="ECO:0000313" key="2">
    <source>
        <dbReference type="Proteomes" id="UP000233387"/>
    </source>
</evidence>
<dbReference type="RefSeq" id="WP_101359400.1">
    <property type="nucleotide sequence ID" value="NZ_NKXO01000037.1"/>
</dbReference>
<reference evidence="1 2" key="1">
    <citation type="submission" date="2017-06" db="EMBL/GenBank/DDBJ databases">
        <title>Raineya orbicola gen. nov., sp. nov. a slightly thermophilic bacterium of the phylum Bacteroidetes and the description of Raineyaceae fam. nov.</title>
        <authorList>
            <person name="Albuquerque L."/>
            <person name="Polonia A.R.M."/>
            <person name="Barroso C."/>
            <person name="Froufe H.J.C."/>
            <person name="Lage O."/>
            <person name="Lobo-Da-Cunha A."/>
            <person name="Egas C."/>
            <person name="Da Costa M.S."/>
        </authorList>
    </citation>
    <scope>NUCLEOTIDE SEQUENCE [LARGE SCALE GENOMIC DNA]</scope>
    <source>
        <strain evidence="1 2">SPSPC-11</strain>
    </source>
</reference>
<keyword evidence="2" id="KW-1185">Reference proteome</keyword>
<dbReference type="AlphaFoldDB" id="A0A2N3IA81"/>
<comment type="caution">
    <text evidence="1">The sequence shown here is derived from an EMBL/GenBank/DDBJ whole genome shotgun (WGS) entry which is preliminary data.</text>
</comment>
<accession>A0A2N3IA81</accession>
<protein>
    <submittedName>
        <fullName evidence="1">Uncharacterized protein</fullName>
    </submittedName>
</protein>
<proteinExistence type="predicted"/>
<evidence type="ECO:0000313" key="1">
    <source>
        <dbReference type="EMBL" id="PKQ67207.1"/>
    </source>
</evidence>
<sequence>MVEISEKFLWRKIEWQLELWNSKLRSFLLGEDSWENYLKNGSKEENTFIEILEQLKERNPKIAQILTTNYENTKIFALKLIEMRKKGFSLLEIGEKYKEYEEKYCMPFKKFLQEMQSNS</sequence>
<dbReference type="EMBL" id="NKXO01000037">
    <property type="protein sequence ID" value="PKQ67207.1"/>
    <property type="molecule type" value="Genomic_DNA"/>
</dbReference>
<gene>
    <name evidence="1" type="ORF">Rain11_2134</name>
</gene>
<name>A0A2N3IA81_9BACT</name>